<protein>
    <submittedName>
        <fullName evidence="4">Transglutaminase</fullName>
    </submittedName>
</protein>
<dbReference type="InterPro" id="IPR050498">
    <property type="entry name" value="Ycf3"/>
</dbReference>
<dbReference type="SUPFAM" id="SSF48452">
    <property type="entry name" value="TPR-like"/>
    <property type="match status" value="2"/>
</dbReference>
<gene>
    <name evidence="4" type="ORF">AVT10_02055</name>
</gene>
<dbReference type="Proteomes" id="UP000076609">
    <property type="component" value="Unassembled WGS sequence"/>
</dbReference>
<reference evidence="5" key="1">
    <citation type="submission" date="2016-01" db="EMBL/GenBank/DDBJ databases">
        <title>Draft genome of Chromobacterium sp. F49.</title>
        <authorList>
            <person name="Hong K.W."/>
        </authorList>
    </citation>
    <scope>NUCLEOTIDE SEQUENCE [LARGE SCALE GENOMIC DNA]</scope>
    <source>
        <strain evidence="5">CN3</strain>
    </source>
</reference>
<dbReference type="InterPro" id="IPR011990">
    <property type="entry name" value="TPR-like_helical_dom_sf"/>
</dbReference>
<dbReference type="PANTHER" id="PTHR44858">
    <property type="entry name" value="TETRATRICOPEPTIDE REPEAT PROTEIN 6"/>
    <property type="match status" value="1"/>
</dbReference>
<dbReference type="InterPro" id="IPR024618">
    <property type="entry name" value="DUF3857"/>
</dbReference>
<sequence>MPALAWASETPLYQSAPAWVSAAPALPAGPVDELPPLVLLDFQKRIEGDKLTSYVHQRTRIASAEMLSQAATLTLPWAPDKGDLIVHGLTILRDGQTIDLLAKGQRFTVLRREQALEQRELTGILTATLAVEGLEVGDLLDLRFSVTGRDPALGGRVQDVVPLPALPLRIGAGRVRYLWSNDSAPKYKLLADGVTATPVRKGDTTELSFALPLAKPKDMPEDAPARYRHPPLIEVASFADWTDVSRTFAPLYKTDGLIAPGSALANEVAAIEKAEATPLGRAQRALELVQGKIRYLAVGMDGGNYLPQAPAKTWEVRYGDCKAKTLMLLAMLHAMGIEAEPVVANVGLGDAVPERLPSAAAFNHVFVRATIGGEVLWLDGTGSNARLPDIRDTPGVGYVLPIRAAGATPMRIETHPNARPIASVTIDADESGAVDLPSPVEVTMVTHGQMAAQLRAAKSQVGPKEQHELISTILQQAVGEGQFAEGTITPDSASGDVVVRAKGVVNTSWSVEDRRRKRSLGGALGELNFTPDRSRPDWSSIPVAAPPPFGVERHVKVKLPDGGRGFTLEGAPDADQRLAGYVVKRTTRLSGGTMTMDERFDAAGTEVPAARIAVERDAVATAKANIPRVVAPVDTPRRWTLDDATLAKSSQVQAIRAIFGKAIAADPEEMSGYQSRAAFESGIGNYRAALADLDKVIAKEPSVDLYLQRSYAQFNLGDPTKALADAERARALDPAANGAIAQVAQTRAETGDLRGAVALLDERIALGGESRPFLRQMKASVLGEFGNPQEAVAFYDTLIAEKPGSPTLLNGRCWTKGTRNIMLDTALKDCTKAIELSDDTLAALDSRALVWYRMGRYPEALADLDTVLAANPDMAASRYVRAAVLKAMQRDGEAAGELALARRMNPTIDRQYARYGFKM</sequence>
<keyword evidence="2" id="KW-0802">TPR repeat</keyword>
<dbReference type="Gene3D" id="1.25.40.10">
    <property type="entry name" value="Tetratricopeptide repeat domain"/>
    <property type="match status" value="2"/>
</dbReference>
<proteinExistence type="predicted"/>
<dbReference type="PANTHER" id="PTHR44858:SF1">
    <property type="entry name" value="UDP-N-ACETYLGLUCOSAMINE--PEPTIDE N-ACETYLGLUCOSAMINYLTRANSFERASE SPINDLY-RELATED"/>
    <property type="match status" value="1"/>
</dbReference>
<evidence type="ECO:0000313" key="5">
    <source>
        <dbReference type="Proteomes" id="UP000076609"/>
    </source>
</evidence>
<keyword evidence="1" id="KW-0677">Repeat</keyword>
<organism evidence="4 5">
    <name type="scientific">Sphingomonas hankookensis</name>
    <dbReference type="NCBI Taxonomy" id="563996"/>
    <lineage>
        <taxon>Bacteria</taxon>
        <taxon>Pseudomonadati</taxon>
        <taxon>Pseudomonadota</taxon>
        <taxon>Alphaproteobacteria</taxon>
        <taxon>Sphingomonadales</taxon>
        <taxon>Sphingomonadaceae</taxon>
        <taxon>Sphingomonas</taxon>
    </lineage>
</organism>
<dbReference type="EMBL" id="LQQO01000001">
    <property type="protein sequence ID" value="KZE18995.1"/>
    <property type="molecule type" value="Genomic_DNA"/>
</dbReference>
<dbReference type="Pfam" id="PF12969">
    <property type="entry name" value="DUF3857"/>
    <property type="match status" value="1"/>
</dbReference>
<dbReference type="InterPro" id="IPR038765">
    <property type="entry name" value="Papain-like_cys_pep_sf"/>
</dbReference>
<dbReference type="SMART" id="SM00028">
    <property type="entry name" value="TPR"/>
    <property type="match status" value="4"/>
</dbReference>
<evidence type="ECO:0000256" key="2">
    <source>
        <dbReference type="ARBA" id="ARBA00022803"/>
    </source>
</evidence>
<dbReference type="Gene3D" id="2.60.40.3140">
    <property type="match status" value="1"/>
</dbReference>
<dbReference type="SUPFAM" id="SSF54001">
    <property type="entry name" value="Cysteine proteinases"/>
    <property type="match status" value="1"/>
</dbReference>
<feature type="domain" description="DUF3857" evidence="3">
    <location>
        <begin position="52"/>
        <end position="211"/>
    </location>
</feature>
<keyword evidence="5" id="KW-1185">Reference proteome</keyword>
<dbReference type="Gene3D" id="3.10.620.30">
    <property type="match status" value="1"/>
</dbReference>
<accession>A0ABR5YJE5</accession>
<comment type="caution">
    <text evidence="4">The sequence shown here is derived from an EMBL/GenBank/DDBJ whole genome shotgun (WGS) entry which is preliminary data.</text>
</comment>
<evidence type="ECO:0000259" key="3">
    <source>
        <dbReference type="Pfam" id="PF12969"/>
    </source>
</evidence>
<evidence type="ECO:0000256" key="1">
    <source>
        <dbReference type="ARBA" id="ARBA00022737"/>
    </source>
</evidence>
<dbReference type="InterPro" id="IPR019734">
    <property type="entry name" value="TPR_rpt"/>
</dbReference>
<name>A0ABR5YJE5_9SPHN</name>
<evidence type="ECO:0000313" key="4">
    <source>
        <dbReference type="EMBL" id="KZE18995.1"/>
    </source>
</evidence>